<feature type="domain" description="Virilizer N-terminal" evidence="1">
    <location>
        <begin position="5"/>
        <end position="55"/>
    </location>
</feature>
<dbReference type="InterPro" id="IPR031801">
    <property type="entry name" value="VIR_N"/>
</dbReference>
<evidence type="ECO:0000313" key="2">
    <source>
        <dbReference type="EMBL" id="CAD7663503.1"/>
    </source>
</evidence>
<protein>
    <recommendedName>
        <fullName evidence="1">Virilizer N-terminal domain-containing protein</fullName>
    </recommendedName>
</protein>
<accession>A0A7R9MQ09</accession>
<gene>
    <name evidence="2" type="ORF">ONB1V03_LOCUS20061</name>
</gene>
<feature type="non-terminal residue" evidence="2">
    <location>
        <position position="1"/>
    </location>
</feature>
<dbReference type="AlphaFoldDB" id="A0A7R9MQ09"/>
<evidence type="ECO:0000259" key="1">
    <source>
        <dbReference type="Pfam" id="PF15912"/>
    </source>
</evidence>
<dbReference type="Proteomes" id="UP000728032">
    <property type="component" value="Unassembled WGS sequence"/>
</dbReference>
<dbReference type="OrthoDB" id="6427812at2759"/>
<reference evidence="2" key="1">
    <citation type="submission" date="2020-11" db="EMBL/GenBank/DDBJ databases">
        <authorList>
            <person name="Tran Van P."/>
        </authorList>
    </citation>
    <scope>NUCLEOTIDE SEQUENCE</scope>
</reference>
<sequence length="56" mass="6175">MAEDFELLFFDTFSQTDGPDGPNLGLVQFPNPIIIKEIRVIPLGARVEADFPGGLR</sequence>
<dbReference type="EMBL" id="CAJPVJ010032888">
    <property type="protein sequence ID" value="CAG2180640.1"/>
    <property type="molecule type" value="Genomic_DNA"/>
</dbReference>
<keyword evidence="3" id="KW-1185">Reference proteome</keyword>
<evidence type="ECO:0000313" key="3">
    <source>
        <dbReference type="Proteomes" id="UP000728032"/>
    </source>
</evidence>
<proteinExistence type="predicted"/>
<organism evidence="2">
    <name type="scientific">Oppiella nova</name>
    <dbReference type="NCBI Taxonomy" id="334625"/>
    <lineage>
        <taxon>Eukaryota</taxon>
        <taxon>Metazoa</taxon>
        <taxon>Ecdysozoa</taxon>
        <taxon>Arthropoda</taxon>
        <taxon>Chelicerata</taxon>
        <taxon>Arachnida</taxon>
        <taxon>Acari</taxon>
        <taxon>Acariformes</taxon>
        <taxon>Sarcoptiformes</taxon>
        <taxon>Oribatida</taxon>
        <taxon>Brachypylina</taxon>
        <taxon>Oppioidea</taxon>
        <taxon>Oppiidae</taxon>
        <taxon>Oppiella</taxon>
    </lineage>
</organism>
<dbReference type="Pfam" id="PF15912">
    <property type="entry name" value="VIR_N"/>
    <property type="match status" value="1"/>
</dbReference>
<dbReference type="EMBL" id="OC947713">
    <property type="protein sequence ID" value="CAD7663503.1"/>
    <property type="molecule type" value="Genomic_DNA"/>
</dbReference>
<name>A0A7R9MQ09_9ACAR</name>